<dbReference type="Proteomes" id="UP000198937">
    <property type="component" value="Unassembled WGS sequence"/>
</dbReference>
<evidence type="ECO:0000256" key="3">
    <source>
        <dbReference type="HAMAP-Rule" id="MF_01875"/>
    </source>
</evidence>
<dbReference type="PANTHER" id="PTHR41251:SF1">
    <property type="entry name" value="NON-HOMOLOGOUS END JOINING PROTEIN KU"/>
    <property type="match status" value="1"/>
</dbReference>
<dbReference type="CDD" id="cd00789">
    <property type="entry name" value="KU_like"/>
    <property type="match status" value="1"/>
</dbReference>
<dbReference type="AlphaFoldDB" id="A0A1C6U0U1"/>
<keyword evidence="7" id="KW-1185">Reference proteome</keyword>
<feature type="compositionally biased region" description="Basic residues" evidence="4">
    <location>
        <begin position="400"/>
        <end position="410"/>
    </location>
</feature>
<dbReference type="InterPro" id="IPR016194">
    <property type="entry name" value="SPOC-like_C_dom_sf"/>
</dbReference>
<dbReference type="InterPro" id="IPR009187">
    <property type="entry name" value="Prok_Ku"/>
</dbReference>
<evidence type="ECO:0000256" key="1">
    <source>
        <dbReference type="ARBA" id="ARBA00023125"/>
    </source>
</evidence>
<organism evidence="6 7">
    <name type="scientific">Micromonospora yangpuensis</name>
    <dbReference type="NCBI Taxonomy" id="683228"/>
    <lineage>
        <taxon>Bacteria</taxon>
        <taxon>Bacillati</taxon>
        <taxon>Actinomycetota</taxon>
        <taxon>Actinomycetes</taxon>
        <taxon>Micromonosporales</taxon>
        <taxon>Micromonosporaceae</taxon>
        <taxon>Micromonospora</taxon>
    </lineage>
</organism>
<dbReference type="GO" id="GO:0006303">
    <property type="term" value="P:double-strand break repair via nonhomologous end joining"/>
    <property type="evidence" value="ECO:0007669"/>
    <property type="project" value="UniProtKB-UniRule"/>
</dbReference>
<name>A0A1C6U0U1_9ACTN</name>
<feature type="compositionally biased region" description="Basic and acidic residues" evidence="4">
    <location>
        <begin position="327"/>
        <end position="348"/>
    </location>
</feature>
<evidence type="ECO:0000259" key="5">
    <source>
        <dbReference type="SMART" id="SM00559"/>
    </source>
</evidence>
<keyword evidence="2 3" id="KW-0233">DNA recombination</keyword>
<gene>
    <name evidence="3" type="primary">ku</name>
    <name evidence="6" type="ORF">GA0070617_0604</name>
</gene>
<protein>
    <recommendedName>
        <fullName evidence="3">Non-homologous end joining protein Ku</fullName>
    </recommendedName>
</protein>
<evidence type="ECO:0000313" key="6">
    <source>
        <dbReference type="EMBL" id="SCL47513.1"/>
    </source>
</evidence>
<comment type="function">
    <text evidence="3">With LigD forms a non-homologous end joining (NHEJ) DNA repair enzyme, which repairs dsDNA breaks with reduced fidelity. Binds linear dsDNA with 5'- and 3'- overhangs but not closed circular dsDNA nor ssDNA. Recruits and stimulates the ligase activity of LigD.</text>
</comment>
<feature type="compositionally biased region" description="Basic and acidic residues" evidence="4">
    <location>
        <begin position="375"/>
        <end position="386"/>
    </location>
</feature>
<dbReference type="SUPFAM" id="SSF100939">
    <property type="entry name" value="SPOC domain-like"/>
    <property type="match status" value="1"/>
</dbReference>
<comment type="subunit">
    <text evidence="3">Homodimer. Interacts with LigD.</text>
</comment>
<dbReference type="SMART" id="SM00559">
    <property type="entry name" value="Ku78"/>
    <property type="match status" value="1"/>
</dbReference>
<dbReference type="InterPro" id="IPR006164">
    <property type="entry name" value="DNA_bd_Ku70/Ku80"/>
</dbReference>
<comment type="similarity">
    <text evidence="3">Belongs to the prokaryotic Ku family.</text>
</comment>
<feature type="domain" description="Ku" evidence="5">
    <location>
        <begin position="52"/>
        <end position="180"/>
    </location>
</feature>
<feature type="compositionally biased region" description="Basic and acidic residues" evidence="4">
    <location>
        <begin position="304"/>
        <end position="315"/>
    </location>
</feature>
<dbReference type="FunFam" id="2.40.290.10:FF:000004">
    <property type="entry name" value="Non-homologous end joining protein Ku"/>
    <property type="match status" value="1"/>
</dbReference>
<feature type="compositionally biased region" description="Gly residues" evidence="4">
    <location>
        <begin position="261"/>
        <end position="282"/>
    </location>
</feature>
<keyword evidence="1 3" id="KW-0238">DNA-binding</keyword>
<dbReference type="HAMAP" id="MF_01875">
    <property type="entry name" value="Prokaryotic_Ku"/>
    <property type="match status" value="1"/>
</dbReference>
<sequence length="410" mass="43282">MRAIWKGAVSFGLVSIGVKLYSATEEKDIRFHQVHREDGGRIRYKRTCQICGEEVSYDDIAKGYDLGGGELVILTDEDFADLPLTSSRAIDVLEFVPAEQVDPILYNKAYFLEPEGTATKPYVLLRDALTDSERVAIVKVALRQREQLATLRVREGVLLLNTMLWPDEVRTPGFGFLDEDLKIRAPELAMASSLIDSMAGEFQPEAFTDDYRTALQEVIDAKVEGREVVQPEEAEEAPAAAVDLMAALKASVERAKAARGESGGAAAGGGGRTGAGRGGGAGEPTPITSARSARKAAKSGTGTKSERAAKSEPARSRAAKSSAAKSEPARSRAAKSEPARSRAAKSEPARSSAAKSEPARSGAAKSAGKKAPAKKTAEHSSAKEARSGGAAGKKATTKTAPKKAAPRKSA</sequence>
<dbReference type="NCBIfam" id="TIGR02772">
    <property type="entry name" value="Ku_bact"/>
    <property type="match status" value="1"/>
</dbReference>
<evidence type="ECO:0000256" key="4">
    <source>
        <dbReference type="SAM" id="MobiDB-lite"/>
    </source>
</evidence>
<reference evidence="6 7" key="1">
    <citation type="submission" date="2016-06" db="EMBL/GenBank/DDBJ databases">
        <authorList>
            <person name="Kjaerup R.B."/>
            <person name="Dalgaard T.S."/>
            <person name="Juul-Madsen H.R."/>
        </authorList>
    </citation>
    <scope>NUCLEOTIDE SEQUENCE [LARGE SCALE GENOMIC DNA]</scope>
    <source>
        <strain evidence="6 7">DSM 45577</strain>
    </source>
</reference>
<evidence type="ECO:0000256" key="2">
    <source>
        <dbReference type="ARBA" id="ARBA00023172"/>
    </source>
</evidence>
<proteinExistence type="inferred from homology"/>
<dbReference type="PANTHER" id="PTHR41251">
    <property type="entry name" value="NON-HOMOLOGOUS END JOINING PROTEIN KU"/>
    <property type="match status" value="1"/>
</dbReference>
<dbReference type="OrthoDB" id="9795084at2"/>
<dbReference type="EMBL" id="FMIA01000002">
    <property type="protein sequence ID" value="SCL47513.1"/>
    <property type="molecule type" value="Genomic_DNA"/>
</dbReference>
<dbReference type="Gene3D" id="2.40.290.10">
    <property type="match status" value="1"/>
</dbReference>
<dbReference type="Pfam" id="PF02735">
    <property type="entry name" value="Ku"/>
    <property type="match status" value="1"/>
</dbReference>
<keyword evidence="3" id="KW-0227">DNA damage</keyword>
<dbReference type="STRING" id="683228.GA0070617_0604"/>
<evidence type="ECO:0000313" key="7">
    <source>
        <dbReference type="Proteomes" id="UP000198937"/>
    </source>
</evidence>
<dbReference type="GO" id="GO:0003690">
    <property type="term" value="F:double-stranded DNA binding"/>
    <property type="evidence" value="ECO:0007669"/>
    <property type="project" value="UniProtKB-UniRule"/>
</dbReference>
<accession>A0A1C6U0U1</accession>
<feature type="region of interest" description="Disordered" evidence="4">
    <location>
        <begin position="259"/>
        <end position="410"/>
    </location>
</feature>
<keyword evidence="3" id="KW-0234">DNA repair</keyword>
<dbReference type="GO" id="GO:0006310">
    <property type="term" value="P:DNA recombination"/>
    <property type="evidence" value="ECO:0007669"/>
    <property type="project" value="UniProtKB-KW"/>
</dbReference>